<feature type="compositionally biased region" description="Polar residues" evidence="1">
    <location>
        <begin position="188"/>
        <end position="199"/>
    </location>
</feature>
<dbReference type="OrthoDB" id="5831756at2759"/>
<feature type="compositionally biased region" description="Basic and acidic residues" evidence="1">
    <location>
        <begin position="200"/>
        <end position="213"/>
    </location>
</feature>
<evidence type="ECO:0000256" key="1">
    <source>
        <dbReference type="SAM" id="MobiDB-lite"/>
    </source>
</evidence>
<feature type="compositionally biased region" description="Basic and acidic residues" evidence="1">
    <location>
        <begin position="105"/>
        <end position="141"/>
    </location>
</feature>
<feature type="region of interest" description="Disordered" evidence="1">
    <location>
        <begin position="68"/>
        <end position="259"/>
    </location>
</feature>
<dbReference type="EMBL" id="CAIIXF020000010">
    <property type="protein sequence ID" value="CAH1797364.1"/>
    <property type="molecule type" value="Genomic_DNA"/>
</dbReference>
<proteinExistence type="predicted"/>
<keyword evidence="3" id="KW-1185">Reference proteome</keyword>
<protein>
    <submittedName>
        <fullName evidence="2">Uncharacterized protein</fullName>
    </submittedName>
</protein>
<dbReference type="Proteomes" id="UP000749559">
    <property type="component" value="Unassembled WGS sequence"/>
</dbReference>
<feature type="compositionally biased region" description="Low complexity" evidence="1">
    <location>
        <begin position="239"/>
        <end position="248"/>
    </location>
</feature>
<reference evidence="2" key="1">
    <citation type="submission" date="2022-03" db="EMBL/GenBank/DDBJ databases">
        <authorList>
            <person name="Martin C."/>
        </authorList>
    </citation>
    <scope>NUCLEOTIDE SEQUENCE</scope>
</reference>
<evidence type="ECO:0000313" key="2">
    <source>
        <dbReference type="EMBL" id="CAH1797364.1"/>
    </source>
</evidence>
<feature type="compositionally biased region" description="Polar residues" evidence="1">
    <location>
        <begin position="166"/>
        <end position="180"/>
    </location>
</feature>
<sequence>MKNGEVVGTQCPTGHSVLIDARFELPYDLPESEAAELQNKLEVLNNIMDQEGVAGGDSLSRKMMTIKEQHRRPTYSQSGMSEDSDYTSDINYPTNHQHNSSAHQFRSEHPYARNITREESGDSRDFNYDPMDREYDREHGYYDNQESPYHQPRSDTDSEPLYYNSRPPQNYANDSPSDYSTAPPPQKQPQEFSPVYNQPDNRHGTHYHDDYRYNDYYGEDDPDIYDRHSDDYPPTDRLSSSQSQQTSQDYYTPANYFSA</sequence>
<gene>
    <name evidence="2" type="ORF">OFUS_LOCUS21657</name>
</gene>
<evidence type="ECO:0000313" key="3">
    <source>
        <dbReference type="Proteomes" id="UP000749559"/>
    </source>
</evidence>
<dbReference type="AlphaFoldDB" id="A0A8J1TYJ8"/>
<name>A0A8J1TYJ8_OWEFU</name>
<accession>A0A8J1TYJ8</accession>
<organism evidence="2 3">
    <name type="scientific">Owenia fusiformis</name>
    <name type="common">Polychaete worm</name>
    <dbReference type="NCBI Taxonomy" id="6347"/>
    <lineage>
        <taxon>Eukaryota</taxon>
        <taxon>Metazoa</taxon>
        <taxon>Spiralia</taxon>
        <taxon>Lophotrochozoa</taxon>
        <taxon>Annelida</taxon>
        <taxon>Polychaeta</taxon>
        <taxon>Sedentaria</taxon>
        <taxon>Canalipalpata</taxon>
        <taxon>Sabellida</taxon>
        <taxon>Oweniida</taxon>
        <taxon>Oweniidae</taxon>
        <taxon>Owenia</taxon>
    </lineage>
</organism>
<feature type="compositionally biased region" description="Polar residues" evidence="1">
    <location>
        <begin position="74"/>
        <end position="104"/>
    </location>
</feature>
<comment type="caution">
    <text evidence="2">The sequence shown here is derived from an EMBL/GenBank/DDBJ whole genome shotgun (WGS) entry which is preliminary data.</text>
</comment>
<feature type="non-terminal residue" evidence="2">
    <location>
        <position position="1"/>
    </location>
</feature>